<protein>
    <submittedName>
        <fullName evidence="2">Uncharacterized protein</fullName>
    </submittedName>
</protein>
<dbReference type="EMBL" id="SRLO01000139">
    <property type="protein sequence ID" value="TNN72294.1"/>
    <property type="molecule type" value="Genomic_DNA"/>
</dbReference>
<evidence type="ECO:0000313" key="2">
    <source>
        <dbReference type="EMBL" id="TNN72294.1"/>
    </source>
</evidence>
<proteinExistence type="predicted"/>
<evidence type="ECO:0000313" key="3">
    <source>
        <dbReference type="Proteomes" id="UP000314294"/>
    </source>
</evidence>
<organism evidence="2 3">
    <name type="scientific">Liparis tanakae</name>
    <name type="common">Tanaka's snailfish</name>
    <dbReference type="NCBI Taxonomy" id="230148"/>
    <lineage>
        <taxon>Eukaryota</taxon>
        <taxon>Metazoa</taxon>
        <taxon>Chordata</taxon>
        <taxon>Craniata</taxon>
        <taxon>Vertebrata</taxon>
        <taxon>Euteleostomi</taxon>
        <taxon>Actinopterygii</taxon>
        <taxon>Neopterygii</taxon>
        <taxon>Teleostei</taxon>
        <taxon>Neoteleostei</taxon>
        <taxon>Acanthomorphata</taxon>
        <taxon>Eupercaria</taxon>
        <taxon>Perciformes</taxon>
        <taxon>Cottioidei</taxon>
        <taxon>Cottales</taxon>
        <taxon>Liparidae</taxon>
        <taxon>Liparis</taxon>
    </lineage>
</organism>
<feature type="region of interest" description="Disordered" evidence="1">
    <location>
        <begin position="82"/>
        <end position="113"/>
    </location>
</feature>
<name>A0A4Z2I4S2_9TELE</name>
<dbReference type="AlphaFoldDB" id="A0A4Z2I4S2"/>
<dbReference type="Proteomes" id="UP000314294">
    <property type="component" value="Unassembled WGS sequence"/>
</dbReference>
<evidence type="ECO:0000256" key="1">
    <source>
        <dbReference type="SAM" id="MobiDB-lite"/>
    </source>
</evidence>
<sequence length="113" mass="12956">MAISDIASLSPVFPNELQWMGYFLVVECFEVGRTPLPEDTRRWSSICEGQDSRERELISRGATVAHAAAPFEVAALQYPVTDGRGRRAGHSYGSEREQRERERERKRDREIQC</sequence>
<keyword evidence="3" id="KW-1185">Reference proteome</keyword>
<gene>
    <name evidence="2" type="ORF">EYF80_017446</name>
</gene>
<feature type="compositionally biased region" description="Basic and acidic residues" evidence="1">
    <location>
        <begin position="93"/>
        <end position="113"/>
    </location>
</feature>
<reference evidence="2 3" key="1">
    <citation type="submission" date="2019-03" db="EMBL/GenBank/DDBJ databases">
        <title>First draft genome of Liparis tanakae, snailfish: a comprehensive survey of snailfish specific genes.</title>
        <authorList>
            <person name="Kim W."/>
            <person name="Song I."/>
            <person name="Jeong J.-H."/>
            <person name="Kim D."/>
            <person name="Kim S."/>
            <person name="Ryu S."/>
            <person name="Song J.Y."/>
            <person name="Lee S.K."/>
        </authorList>
    </citation>
    <scope>NUCLEOTIDE SEQUENCE [LARGE SCALE GENOMIC DNA]</scope>
    <source>
        <tissue evidence="2">Muscle</tissue>
    </source>
</reference>
<comment type="caution">
    <text evidence="2">The sequence shown here is derived from an EMBL/GenBank/DDBJ whole genome shotgun (WGS) entry which is preliminary data.</text>
</comment>
<accession>A0A4Z2I4S2</accession>